<proteinExistence type="inferred from homology"/>
<gene>
    <name evidence="6" type="ORF">LMG31506_05607</name>
</gene>
<evidence type="ECO:0000313" key="7">
    <source>
        <dbReference type="Proteomes" id="UP000672934"/>
    </source>
</evidence>
<dbReference type="PANTHER" id="PTHR43701:SF2">
    <property type="entry name" value="MEMBRANE TRANSPORTER PROTEIN YJNA-RELATED"/>
    <property type="match status" value="1"/>
</dbReference>
<dbReference type="EMBL" id="CAJPUY010000028">
    <property type="protein sequence ID" value="CAG2156141.1"/>
    <property type="molecule type" value="Genomic_DNA"/>
</dbReference>
<evidence type="ECO:0000256" key="3">
    <source>
        <dbReference type="ARBA" id="ARBA00022989"/>
    </source>
</evidence>
<feature type="transmembrane region" description="Helical" evidence="5">
    <location>
        <begin position="243"/>
        <end position="263"/>
    </location>
</feature>
<organism evidence="6 7">
    <name type="scientific">Cupriavidus yeoncheonensis</name>
    <dbReference type="NCBI Taxonomy" id="1462994"/>
    <lineage>
        <taxon>Bacteria</taxon>
        <taxon>Pseudomonadati</taxon>
        <taxon>Pseudomonadota</taxon>
        <taxon>Betaproteobacteria</taxon>
        <taxon>Burkholderiales</taxon>
        <taxon>Burkholderiaceae</taxon>
        <taxon>Cupriavidus</taxon>
    </lineage>
</organism>
<feature type="transmembrane region" description="Helical" evidence="5">
    <location>
        <begin position="74"/>
        <end position="95"/>
    </location>
</feature>
<dbReference type="PANTHER" id="PTHR43701">
    <property type="entry name" value="MEMBRANE TRANSPORTER PROTEIN MJ0441-RELATED"/>
    <property type="match status" value="1"/>
</dbReference>
<name>A0A916IYC7_9BURK</name>
<reference evidence="6" key="1">
    <citation type="submission" date="2021-03" db="EMBL/GenBank/DDBJ databases">
        <authorList>
            <person name="Peeters C."/>
        </authorList>
    </citation>
    <scope>NUCLEOTIDE SEQUENCE</scope>
    <source>
        <strain evidence="6">LMG 31506</strain>
    </source>
</reference>
<evidence type="ECO:0000256" key="1">
    <source>
        <dbReference type="ARBA" id="ARBA00004141"/>
    </source>
</evidence>
<comment type="subcellular location">
    <subcellularLocation>
        <location evidence="5">Cell membrane</location>
        <topology evidence="5">Multi-pass membrane protein</topology>
    </subcellularLocation>
    <subcellularLocation>
        <location evidence="1">Membrane</location>
        <topology evidence="1">Multi-pass membrane protein</topology>
    </subcellularLocation>
</comment>
<evidence type="ECO:0000313" key="6">
    <source>
        <dbReference type="EMBL" id="CAG2156141.1"/>
    </source>
</evidence>
<sequence length="267" mass="26727">MEAAILTAALGAVIGAILAATGAGGGILAVPMLVFGLHLDVAQAAPMGLIAVGMSAVVGAGLGLRDGIVRYRAAALIGVLGMAMAPFGVALAGWLPNPPLMAAFALVLALNAWRTLRKAGTVAPCAEPPPCVLHPQRGRLLWTRPCARALAAIGALSGLLSGLLGVGGGFVIVPALRRYTDLPARSILATSLAVIALVSAGAIAAAASRGRVDWGMALPFALGAVAAMLAGRRFVAAAPPARLQRLFALVSMAAAVLMPWRVFTGAA</sequence>
<keyword evidence="4 5" id="KW-0472">Membrane</keyword>
<keyword evidence="7" id="KW-1185">Reference proteome</keyword>
<dbReference type="AlphaFoldDB" id="A0A916IYC7"/>
<accession>A0A916IYC7</accession>
<feature type="transmembrane region" description="Helical" evidence="5">
    <location>
        <begin position="43"/>
        <end position="62"/>
    </location>
</feature>
<keyword evidence="3 5" id="KW-1133">Transmembrane helix</keyword>
<keyword evidence="5" id="KW-1003">Cell membrane</keyword>
<protein>
    <recommendedName>
        <fullName evidence="5">Probable membrane transporter protein</fullName>
    </recommendedName>
</protein>
<feature type="transmembrane region" description="Helical" evidence="5">
    <location>
        <begin position="187"/>
        <end position="208"/>
    </location>
</feature>
<comment type="caution">
    <text evidence="6">The sequence shown here is derived from an EMBL/GenBank/DDBJ whole genome shotgun (WGS) entry which is preliminary data.</text>
</comment>
<evidence type="ECO:0000256" key="5">
    <source>
        <dbReference type="RuleBase" id="RU363041"/>
    </source>
</evidence>
<dbReference type="Proteomes" id="UP000672934">
    <property type="component" value="Unassembled WGS sequence"/>
</dbReference>
<evidence type="ECO:0000256" key="2">
    <source>
        <dbReference type="ARBA" id="ARBA00022692"/>
    </source>
</evidence>
<dbReference type="InterPro" id="IPR051598">
    <property type="entry name" value="TSUP/Inactive_protease-like"/>
</dbReference>
<dbReference type="InterPro" id="IPR002781">
    <property type="entry name" value="TM_pro_TauE-like"/>
</dbReference>
<feature type="transmembrane region" description="Helical" evidence="5">
    <location>
        <begin position="149"/>
        <end position="175"/>
    </location>
</feature>
<feature type="transmembrane region" description="Helical" evidence="5">
    <location>
        <begin position="214"/>
        <end position="231"/>
    </location>
</feature>
<comment type="similarity">
    <text evidence="5">Belongs to the 4-toluene sulfonate uptake permease (TSUP) (TC 2.A.102) family.</text>
</comment>
<dbReference type="GO" id="GO:0005886">
    <property type="term" value="C:plasma membrane"/>
    <property type="evidence" value="ECO:0007669"/>
    <property type="project" value="UniProtKB-SubCell"/>
</dbReference>
<evidence type="ECO:0000256" key="4">
    <source>
        <dbReference type="ARBA" id="ARBA00023136"/>
    </source>
</evidence>
<dbReference type="Pfam" id="PF01925">
    <property type="entry name" value="TauE"/>
    <property type="match status" value="1"/>
</dbReference>
<dbReference type="RefSeq" id="WP_211950452.1">
    <property type="nucleotide sequence ID" value="NZ_CAJPUY010000028.1"/>
</dbReference>
<keyword evidence="2 5" id="KW-0812">Transmembrane</keyword>